<dbReference type="Pfam" id="PF03235">
    <property type="entry name" value="GmrSD_N"/>
    <property type="match status" value="1"/>
</dbReference>
<name>A0A5C8V3E2_9FLAO</name>
<proteinExistence type="predicted"/>
<feature type="domain" description="GmrSD restriction endonucleases N-terminal" evidence="1">
    <location>
        <begin position="18"/>
        <end position="142"/>
    </location>
</feature>
<dbReference type="RefSeq" id="WP_147744861.1">
    <property type="nucleotide sequence ID" value="NZ_VRUR01000002.1"/>
</dbReference>
<organism evidence="2 3">
    <name type="scientific">Flagellimonas hymeniacidonis</name>
    <dbReference type="NCBI Taxonomy" id="2603628"/>
    <lineage>
        <taxon>Bacteria</taxon>
        <taxon>Pseudomonadati</taxon>
        <taxon>Bacteroidota</taxon>
        <taxon>Flavobacteriia</taxon>
        <taxon>Flavobacteriales</taxon>
        <taxon>Flavobacteriaceae</taxon>
        <taxon>Flagellimonas</taxon>
    </lineage>
</organism>
<dbReference type="EMBL" id="VRUR01000002">
    <property type="protein sequence ID" value="TXN36090.1"/>
    <property type="molecule type" value="Genomic_DNA"/>
</dbReference>
<sequence length="356" mass="42319">MKFKIEPFSIAELIRLIDEDLIDLKPYYQRNDIWTRKDQEELIDSIKKGYPLPSFFLYKNPEGIIEMVDGQQRARTIFRYYKRQITDSAKNIFNSEEQFLNYQLSITNIYDVTKKEEVEEFYVLVNKKGKHLNIPEINKAEFSGTNFLRLAETALTYQNFMNLNLFTEATSKRMNDRNFLEELLAYLIHGTQDKKKIISDIYEKDITNDQYIEIEKIFYKIIDRIAELNEVVNISKTRYRQKNDFYTLFSFINENIDASLELHKRQYQILLAISGYISPSNEDCFSLREYAINCVSQSNSKNARKYRLDFFNSILLNKSKAIGDNKILADIADYIDSHQLFDVKFEEFEGYYLMKI</sequence>
<dbReference type="PANTHER" id="PTHR39639:SF1">
    <property type="entry name" value="DUF262 DOMAIN-CONTAINING PROTEIN"/>
    <property type="match status" value="1"/>
</dbReference>
<evidence type="ECO:0000259" key="1">
    <source>
        <dbReference type="Pfam" id="PF03235"/>
    </source>
</evidence>
<protein>
    <submittedName>
        <fullName evidence="2">DUF262 domain-containing protein</fullName>
    </submittedName>
</protein>
<evidence type="ECO:0000313" key="3">
    <source>
        <dbReference type="Proteomes" id="UP000321456"/>
    </source>
</evidence>
<comment type="caution">
    <text evidence="2">The sequence shown here is derived from an EMBL/GenBank/DDBJ whole genome shotgun (WGS) entry which is preliminary data.</text>
</comment>
<dbReference type="PANTHER" id="PTHR39639">
    <property type="entry name" value="CHROMOSOME 16, WHOLE GENOME SHOTGUN SEQUENCE"/>
    <property type="match status" value="1"/>
</dbReference>
<dbReference type="AlphaFoldDB" id="A0A5C8V3E2"/>
<reference evidence="2 3" key="1">
    <citation type="submission" date="2019-08" db="EMBL/GenBank/DDBJ databases">
        <title>Professor.</title>
        <authorList>
            <person name="Park J.S."/>
        </authorList>
    </citation>
    <scope>NUCLEOTIDE SEQUENCE [LARGE SCALE GENOMIC DNA]</scope>
    <source>
        <strain evidence="2 3">176CP5-101</strain>
    </source>
</reference>
<accession>A0A5C8V3E2</accession>
<dbReference type="Proteomes" id="UP000321456">
    <property type="component" value="Unassembled WGS sequence"/>
</dbReference>
<dbReference type="InterPro" id="IPR004919">
    <property type="entry name" value="GmrSD_N"/>
</dbReference>
<keyword evidence="3" id="KW-1185">Reference proteome</keyword>
<evidence type="ECO:0000313" key="2">
    <source>
        <dbReference type="EMBL" id="TXN36090.1"/>
    </source>
</evidence>
<gene>
    <name evidence="2" type="ORF">FVB32_16150</name>
</gene>